<dbReference type="AlphaFoldDB" id="A0A5J4R0Z4"/>
<accession>A0A5J4R0Z4</accession>
<reference evidence="2" key="1">
    <citation type="submission" date="2019-03" db="EMBL/GenBank/DDBJ databases">
        <title>Single cell metagenomics reveals metabolic interactions within the superorganism composed of flagellate Streblomastix strix and complex community of Bacteroidetes bacteria on its surface.</title>
        <authorList>
            <person name="Treitli S.C."/>
            <person name="Kolisko M."/>
            <person name="Husnik F."/>
            <person name="Keeling P."/>
            <person name="Hampl V."/>
        </authorList>
    </citation>
    <scope>NUCLEOTIDE SEQUENCE</scope>
    <source>
        <strain evidence="2">STM</strain>
    </source>
</reference>
<sequence length="225" mass="26542">MEITELVWKLFLILMPGVIATLMVNQLSSKKITSVFFFIIYSALFGIITFIIMEILYSIGIVIITSILGGWKNLQWGTNLNIWDNIYDNSNKYNRIEIFVSYVLSIPLGLLYGYIYLKKWPNKLFKYFKWTDRYGDDDVWSFYLNSPETDWIYIRERTTNLTYFGKIRAFSDSEVKREILLADVEVYKTDNGEKLYNLKSIFLELDEFNYSIESPVSDIESKNTN</sequence>
<organism evidence="2">
    <name type="scientific">termite gut metagenome</name>
    <dbReference type="NCBI Taxonomy" id="433724"/>
    <lineage>
        <taxon>unclassified sequences</taxon>
        <taxon>metagenomes</taxon>
        <taxon>organismal metagenomes</taxon>
    </lineage>
</organism>
<name>A0A5J4R0Z4_9ZZZZ</name>
<evidence type="ECO:0000313" key="2">
    <source>
        <dbReference type="EMBL" id="KAA6326910.1"/>
    </source>
</evidence>
<gene>
    <name evidence="2" type="ORF">EZS27_024042</name>
</gene>
<feature type="transmembrane region" description="Helical" evidence="1">
    <location>
        <begin position="36"/>
        <end position="69"/>
    </location>
</feature>
<keyword evidence="1" id="KW-1133">Transmembrane helix</keyword>
<comment type="caution">
    <text evidence="2">The sequence shown here is derived from an EMBL/GenBank/DDBJ whole genome shotgun (WGS) entry which is preliminary data.</text>
</comment>
<keyword evidence="1" id="KW-0812">Transmembrane</keyword>
<feature type="transmembrane region" description="Helical" evidence="1">
    <location>
        <begin position="6"/>
        <end position="24"/>
    </location>
</feature>
<protein>
    <submittedName>
        <fullName evidence="2">Uncharacterized protein</fullName>
    </submittedName>
</protein>
<feature type="transmembrane region" description="Helical" evidence="1">
    <location>
        <begin position="98"/>
        <end position="117"/>
    </location>
</feature>
<dbReference type="EMBL" id="SNRY01002079">
    <property type="protein sequence ID" value="KAA6326910.1"/>
    <property type="molecule type" value="Genomic_DNA"/>
</dbReference>
<proteinExistence type="predicted"/>
<keyword evidence="1" id="KW-0472">Membrane</keyword>
<evidence type="ECO:0000256" key="1">
    <source>
        <dbReference type="SAM" id="Phobius"/>
    </source>
</evidence>